<gene>
    <name evidence="4" type="ORF">Poly30_36560</name>
</gene>
<dbReference type="InterPro" id="IPR028994">
    <property type="entry name" value="Integrin_alpha_N"/>
</dbReference>
<dbReference type="SUPFAM" id="SSF48452">
    <property type="entry name" value="TPR-like"/>
    <property type="match status" value="1"/>
</dbReference>
<reference evidence="4 5" key="1">
    <citation type="submission" date="2019-02" db="EMBL/GenBank/DDBJ databases">
        <title>Deep-cultivation of Planctomycetes and their phenomic and genomic characterization uncovers novel biology.</title>
        <authorList>
            <person name="Wiegand S."/>
            <person name="Jogler M."/>
            <person name="Boedeker C."/>
            <person name="Pinto D."/>
            <person name="Vollmers J."/>
            <person name="Rivas-Marin E."/>
            <person name="Kohn T."/>
            <person name="Peeters S.H."/>
            <person name="Heuer A."/>
            <person name="Rast P."/>
            <person name="Oberbeckmann S."/>
            <person name="Bunk B."/>
            <person name="Jeske O."/>
            <person name="Meyerdierks A."/>
            <person name="Storesund J.E."/>
            <person name="Kallscheuer N."/>
            <person name="Luecker S."/>
            <person name="Lage O.M."/>
            <person name="Pohl T."/>
            <person name="Merkel B.J."/>
            <person name="Hornburger P."/>
            <person name="Mueller R.-W."/>
            <person name="Bruemmer F."/>
            <person name="Labrenz M."/>
            <person name="Spormann A.M."/>
            <person name="Op den Camp H."/>
            <person name="Overmann J."/>
            <person name="Amann R."/>
            <person name="Jetten M.S.M."/>
            <person name="Mascher T."/>
            <person name="Medema M.H."/>
            <person name="Devos D.P."/>
            <person name="Kaster A.-K."/>
            <person name="Ovreas L."/>
            <person name="Rohde M."/>
            <person name="Galperin M.Y."/>
            <person name="Jogler C."/>
        </authorList>
    </citation>
    <scope>NUCLEOTIDE SEQUENCE [LARGE SCALE GENOMIC DNA]</scope>
    <source>
        <strain evidence="4 5">Poly30</strain>
    </source>
</reference>
<dbReference type="PROSITE" id="PS50005">
    <property type="entry name" value="TPR"/>
    <property type="match status" value="2"/>
</dbReference>
<sequence length="1189" mass="130202">MIKSHPARPLGPIGSGLPSAAPTLALWLPLVLLVSACGSDDSEAAKPGPTNTATGSETDSGARVAPDVDPILRRERVAVLFSKEQSAEALAELQPLLDLDAPAARDLVSAAQIGLRTGDWDQAAAHVKRAIELYPDDPGALYTSARLAALDGDFETSRAAFERVLELRPEDPASKVGLADALYQLEESDADIERARQLLEEVAGLGREIGLQWFVSAVYKRGGIARDFDEGEEVIRNWQDLYQSLNDQGFEATNESTLDQGTLAVVAPPAPVGTFPGSNPIPFELLPPRTVLTLPEGTTRFEIDDLDGDRTPDVITVADGAVAVHVRERKGEDVMTTTVLGTGATGPIRLMDLNQRRTGDTLDLVIATGESLQIFEQRDLVLAGEPAWVPSPVDIPGLGGTITDFETVDFDHDGELDLFVTGTFGARILRNDGVGARVNSEGELQPRGVWTDASEPATLPGAAQLWCIVEDFDGDNDVDLFCAGPDGVHLMDSQRRGFFKDRGADAFGGAKFTRKPVVEDFDGNGYPDVFVPDAENSTLWFQTAPWEFQATPIGAAVPEGSDPVASDLDFDGAVDLFWPVPGTSGAGLLSAGLQTRTPVAFGALEGATGPMLVRDIDTPDPYGSLALEVLQLRGGELIAQSPDPKSLEPTGLGNAIYLKFIGKKDNRQGVGAVVEVRAGNVYRRIYLRGRAEVVGIGQQKWADVIRVTWPNGVIQQNLDVEEGVAIMLDDPAFGEQPEGLIGSCPFLYTWNGETFEFISDVIGMTPLGLPMAPGMLVPPDHDEYVLVRGDQLKVDANGELVMQFTEELREVTYLDRVRLDVIDHPEDSAIYPNERFTFPPFPEPHVHTVSRVAKPRKVTGSDGRDWTAELQENDMHHPAPFERLAGQFLGLAEPHWLELEFDPAEIADAKLIRLVATGWFFWSDASVNVAAAGTPGVDFVPPILEVQNEAGDWVPAGPPLGFPAGKTKTMVIDVTAMIPREAARFRIGSTLELYWDCIELAVCDDDAEFQTSSLEPKSTELWSRGFSDPIVPERQDMPLFFDWDRTTQQPRWNQHPGFYTRYGAVDELLEEVDDRYVIMGSGDALTIRFDATALPAVPEGYTRDYLVFLDGWAKDRDPNTYEALEVEPLPFHAMSGYPYRADESFPDSPEMQAWRKEWNTRPDHRWIVPLSTERETEWVREAIAKSPRR</sequence>
<dbReference type="InterPro" id="IPR011990">
    <property type="entry name" value="TPR-like_helical_dom_sf"/>
</dbReference>
<dbReference type="InterPro" id="IPR013517">
    <property type="entry name" value="FG-GAP"/>
</dbReference>
<feature type="repeat" description="TPR" evidence="2">
    <location>
        <begin position="138"/>
        <end position="171"/>
    </location>
</feature>
<proteinExistence type="predicted"/>
<keyword evidence="5" id="KW-1185">Reference proteome</keyword>
<dbReference type="OrthoDB" id="221211at2"/>
<dbReference type="Pfam" id="PF13517">
    <property type="entry name" value="FG-GAP_3"/>
    <property type="match status" value="1"/>
</dbReference>
<dbReference type="RefSeq" id="WP_145200224.1">
    <property type="nucleotide sequence ID" value="NZ_CP036434.1"/>
</dbReference>
<protein>
    <submittedName>
        <fullName evidence="4">Tetratricopeptide repeat protein</fullName>
    </submittedName>
</protein>
<feature type="compositionally biased region" description="Polar residues" evidence="3">
    <location>
        <begin position="49"/>
        <end position="59"/>
    </location>
</feature>
<evidence type="ECO:0000256" key="1">
    <source>
        <dbReference type="ARBA" id="ARBA00022729"/>
    </source>
</evidence>
<dbReference type="Proteomes" id="UP000320390">
    <property type="component" value="Chromosome"/>
</dbReference>
<evidence type="ECO:0000313" key="4">
    <source>
        <dbReference type="EMBL" id="QDV08120.1"/>
    </source>
</evidence>
<name>A0A518EVJ7_9BACT</name>
<dbReference type="SUPFAM" id="SSF69318">
    <property type="entry name" value="Integrin alpha N-terminal domain"/>
    <property type="match status" value="1"/>
</dbReference>
<dbReference type="Pfam" id="PF13432">
    <property type="entry name" value="TPR_16"/>
    <property type="match status" value="2"/>
</dbReference>
<dbReference type="PANTHER" id="PTHR46580">
    <property type="entry name" value="SENSOR KINASE-RELATED"/>
    <property type="match status" value="1"/>
</dbReference>
<dbReference type="Gene3D" id="1.25.40.10">
    <property type="entry name" value="Tetratricopeptide repeat domain"/>
    <property type="match status" value="1"/>
</dbReference>
<keyword evidence="1" id="KW-0732">Signal</keyword>
<keyword evidence="2" id="KW-0802">TPR repeat</keyword>
<feature type="region of interest" description="Disordered" evidence="3">
    <location>
        <begin position="41"/>
        <end position="67"/>
    </location>
</feature>
<evidence type="ECO:0000256" key="2">
    <source>
        <dbReference type="PROSITE-ProRule" id="PRU00339"/>
    </source>
</evidence>
<dbReference type="PANTHER" id="PTHR46580:SF2">
    <property type="entry name" value="MAM DOMAIN-CONTAINING PROTEIN"/>
    <property type="match status" value="1"/>
</dbReference>
<evidence type="ECO:0000313" key="5">
    <source>
        <dbReference type="Proteomes" id="UP000320390"/>
    </source>
</evidence>
<organism evidence="4 5">
    <name type="scientific">Saltatorellus ferox</name>
    <dbReference type="NCBI Taxonomy" id="2528018"/>
    <lineage>
        <taxon>Bacteria</taxon>
        <taxon>Pseudomonadati</taxon>
        <taxon>Planctomycetota</taxon>
        <taxon>Planctomycetia</taxon>
        <taxon>Planctomycetia incertae sedis</taxon>
        <taxon>Saltatorellus</taxon>
    </lineage>
</organism>
<dbReference type="AlphaFoldDB" id="A0A518EVJ7"/>
<feature type="repeat" description="TPR" evidence="2">
    <location>
        <begin position="104"/>
        <end position="137"/>
    </location>
</feature>
<evidence type="ECO:0000256" key="3">
    <source>
        <dbReference type="SAM" id="MobiDB-lite"/>
    </source>
</evidence>
<accession>A0A518EVJ7</accession>
<dbReference type="SMART" id="SM00028">
    <property type="entry name" value="TPR"/>
    <property type="match status" value="2"/>
</dbReference>
<dbReference type="InterPro" id="IPR019734">
    <property type="entry name" value="TPR_rpt"/>
</dbReference>
<dbReference type="EMBL" id="CP036434">
    <property type="protein sequence ID" value="QDV08120.1"/>
    <property type="molecule type" value="Genomic_DNA"/>
</dbReference>